<organism evidence="2">
    <name type="scientific">Tanacetum cinerariifolium</name>
    <name type="common">Dalmatian daisy</name>
    <name type="synonym">Chrysanthemum cinerariifolium</name>
    <dbReference type="NCBI Taxonomy" id="118510"/>
    <lineage>
        <taxon>Eukaryota</taxon>
        <taxon>Viridiplantae</taxon>
        <taxon>Streptophyta</taxon>
        <taxon>Embryophyta</taxon>
        <taxon>Tracheophyta</taxon>
        <taxon>Spermatophyta</taxon>
        <taxon>Magnoliopsida</taxon>
        <taxon>eudicotyledons</taxon>
        <taxon>Gunneridae</taxon>
        <taxon>Pentapetalae</taxon>
        <taxon>asterids</taxon>
        <taxon>campanulids</taxon>
        <taxon>Asterales</taxon>
        <taxon>Asteraceae</taxon>
        <taxon>Asteroideae</taxon>
        <taxon>Anthemideae</taxon>
        <taxon>Anthemidinae</taxon>
        <taxon>Tanacetum</taxon>
    </lineage>
</organism>
<dbReference type="EMBL" id="BKCJ011805016">
    <property type="protein sequence ID" value="GFD54360.1"/>
    <property type="molecule type" value="Genomic_DNA"/>
</dbReference>
<comment type="caution">
    <text evidence="2">The sequence shown here is derived from an EMBL/GenBank/DDBJ whole genome shotgun (WGS) entry which is preliminary data.</text>
</comment>
<feature type="region of interest" description="Disordered" evidence="1">
    <location>
        <begin position="1"/>
        <end position="73"/>
    </location>
</feature>
<accession>A0A699X7B0</accession>
<name>A0A699X7B0_TANCI</name>
<feature type="compositionally biased region" description="Basic and acidic residues" evidence="1">
    <location>
        <begin position="50"/>
        <end position="62"/>
    </location>
</feature>
<evidence type="ECO:0000256" key="1">
    <source>
        <dbReference type="SAM" id="MobiDB-lite"/>
    </source>
</evidence>
<reference evidence="2" key="1">
    <citation type="journal article" date="2019" name="Sci. Rep.">
        <title>Draft genome of Tanacetum cinerariifolium, the natural source of mosquito coil.</title>
        <authorList>
            <person name="Yamashiro T."/>
            <person name="Shiraishi A."/>
            <person name="Satake H."/>
            <person name="Nakayama K."/>
        </authorList>
    </citation>
    <scope>NUCLEOTIDE SEQUENCE</scope>
</reference>
<gene>
    <name evidence="2" type="ORF">Tci_926329</name>
</gene>
<evidence type="ECO:0000313" key="2">
    <source>
        <dbReference type="EMBL" id="GFD54360.1"/>
    </source>
</evidence>
<feature type="compositionally biased region" description="Low complexity" evidence="1">
    <location>
        <begin position="64"/>
        <end position="73"/>
    </location>
</feature>
<proteinExistence type="predicted"/>
<feature type="compositionally biased region" description="Basic and acidic residues" evidence="1">
    <location>
        <begin position="26"/>
        <end position="35"/>
    </location>
</feature>
<evidence type="ECO:0008006" key="3">
    <source>
        <dbReference type="Google" id="ProtNLM"/>
    </source>
</evidence>
<protein>
    <recommendedName>
        <fullName evidence="3">Zinc finger, CCHC-type, retrotransposon Gag domain protein</fullName>
    </recommendedName>
</protein>
<feature type="non-terminal residue" evidence="2">
    <location>
        <position position="1"/>
    </location>
</feature>
<feature type="non-terminal residue" evidence="2">
    <location>
        <position position="73"/>
    </location>
</feature>
<sequence>TDVAQVVNDAHNYEILHEMDDDDTERPDKRQKSGDRYQPTSQQSSYRNYGHNDNRHGSDRRGGSNNHCSSNNN</sequence>
<dbReference type="AlphaFoldDB" id="A0A699X7B0"/>
<feature type="compositionally biased region" description="Polar residues" evidence="1">
    <location>
        <begin position="38"/>
        <end position="47"/>
    </location>
</feature>